<dbReference type="Pfam" id="PF04675">
    <property type="entry name" value="DNA_ligase_A_N"/>
    <property type="match status" value="1"/>
</dbReference>
<dbReference type="Pfam" id="PF01068">
    <property type="entry name" value="DNA_ligase_A_M"/>
    <property type="match status" value="1"/>
</dbReference>
<dbReference type="InterPro" id="IPR000977">
    <property type="entry name" value="DNA_ligase_ATP-dep"/>
</dbReference>
<comment type="cofactor">
    <cofactor evidence="1">
        <name>Mg(2+)</name>
        <dbReference type="ChEBI" id="CHEBI:18420"/>
    </cofactor>
</comment>
<gene>
    <name evidence="21" type="primary">LOC110783295</name>
</gene>
<dbReference type="InterPro" id="IPR044125">
    <property type="entry name" value="Adenylation_DNA_ligase_IV"/>
</dbReference>
<feature type="compositionally biased region" description="Basic and acidic residues" evidence="17">
    <location>
        <begin position="925"/>
        <end position="940"/>
    </location>
</feature>
<dbReference type="InterPro" id="IPR001357">
    <property type="entry name" value="BRCT_dom"/>
</dbReference>
<evidence type="ECO:0000256" key="13">
    <source>
        <dbReference type="ARBA" id="ARBA00023242"/>
    </source>
</evidence>
<proteinExistence type="inferred from homology"/>
<evidence type="ECO:0000256" key="14">
    <source>
        <dbReference type="ARBA" id="ARBA00034003"/>
    </source>
</evidence>
<feature type="compositionally biased region" description="Polar residues" evidence="17">
    <location>
        <begin position="1146"/>
        <end position="1158"/>
    </location>
</feature>
<dbReference type="Pfam" id="PF11411">
    <property type="entry name" value="DNA_ligase_IV"/>
    <property type="match status" value="1"/>
</dbReference>
<dbReference type="Pfam" id="PF04679">
    <property type="entry name" value="DNA_ligase_A_C"/>
    <property type="match status" value="1"/>
</dbReference>
<dbReference type="InterPro" id="IPR012340">
    <property type="entry name" value="NA-bd_OB-fold"/>
</dbReference>
<dbReference type="InterPro" id="IPR036420">
    <property type="entry name" value="BRCT_dom_sf"/>
</dbReference>
<dbReference type="Proteomes" id="UP000813463">
    <property type="component" value="Chromosome 4"/>
</dbReference>
<evidence type="ECO:0000256" key="15">
    <source>
        <dbReference type="RuleBase" id="RU000617"/>
    </source>
</evidence>
<evidence type="ECO:0000313" key="20">
    <source>
        <dbReference type="Proteomes" id="UP000813463"/>
    </source>
</evidence>
<evidence type="ECO:0000256" key="17">
    <source>
        <dbReference type="SAM" id="MobiDB-lite"/>
    </source>
</evidence>
<evidence type="ECO:0000256" key="9">
    <source>
        <dbReference type="ARBA" id="ARBA00022840"/>
    </source>
</evidence>
<comment type="similarity">
    <text evidence="3 16">Belongs to the ATP-dependent DNA ligase family.</text>
</comment>
<keyword evidence="8 15" id="KW-0227">DNA damage</keyword>
<feature type="region of interest" description="Disordered" evidence="17">
    <location>
        <begin position="610"/>
        <end position="634"/>
    </location>
</feature>
<dbReference type="SUPFAM" id="SSF56091">
    <property type="entry name" value="DNA ligase/mRNA capping enzyme, catalytic domain"/>
    <property type="match status" value="1"/>
</dbReference>
<feature type="region of interest" description="Disordered" evidence="17">
    <location>
        <begin position="918"/>
        <end position="988"/>
    </location>
</feature>
<dbReference type="PROSITE" id="PS00333">
    <property type="entry name" value="DNA_LIGASE_A2"/>
    <property type="match status" value="1"/>
</dbReference>
<evidence type="ECO:0000256" key="6">
    <source>
        <dbReference type="ARBA" id="ARBA00022737"/>
    </source>
</evidence>
<feature type="domain" description="BRCT" evidence="19">
    <location>
        <begin position="802"/>
        <end position="914"/>
    </location>
</feature>
<dbReference type="CDD" id="cd07903">
    <property type="entry name" value="Adenylation_DNA_ligase_IV"/>
    <property type="match status" value="1"/>
</dbReference>
<protein>
    <recommendedName>
        <fullName evidence="15">DNA ligase</fullName>
        <ecNumber evidence="15">6.5.1.1</ecNumber>
    </recommendedName>
</protein>
<name>A0A9R0I6V0_SPIOL</name>
<keyword evidence="10" id="KW-0460">Magnesium</keyword>
<sequence length="1186" mass="134080">MSKEMKFSILVSLFEKVSKAKPPDKRTKFLKFLEIFCKPSDYFPSIRLILPTLDRERASYHLKESVLATSLIDALGVSRDSEDAKKLINWRKGGTKVAGKYAGNFSYIVAEFLMRRQSSVSGDLTVRELNELLDRLANAGRGAKSDILGEMIRRTNWQEMKWIVMIILKELKIGLSEKIVFDVFHPDAEDLFNVTCDLRLVCEKLSDRNVRHKRQDIQVGKAVIPQKADRALDCRDALKNLHGKEVVVECKFDGFRIQIHKDGGKINYFSPNYHDHDEYAPAMSNVIVDNVLVDKCILDGEMLVWDNSINRFDVFGTIKEISKGVKEGVDSEKSLCFVAFDVLYVGDTSVIHQTLKERHELLRKVVRPVNGRLVILLPNDSSSSSKDNSQRAGERCWSIVANHVDDAERFFKETVENRDEGVIIKDLGSKWEPGDTSRSWLKVKPDYGNAGADLDVLIIGGYYGSGRRGGEIGQFLVGLAEKSSSGSYPRRFVSFCRVGTGLTDEELDELVTKLKPYFRKYEYPTKSPPSFYKVTNHAKERPDVWVESPEKSVIVSITSDIRTISSEVFAAPYCLRFPRIDRVRYDKPWHDCFDVQSFLELVVMSNGTTKRRGGADNNQGLPKRARTLKNGGGNKRLNLTVPSHFTQTDVSKVKGESQLFSGIVFHFVNVPSEHSLDSLHKLVVENGGTFSMNLNNTVTHCVGAESRGIKYEAVKRRGCDVIHYSWVFDCCSQKQLLTLMPKHYVFLSDSTRKKLQEQIDEYSDSYFCDLSVVELKQIFCNVIRSEDAKMVDHYKKKYCPREKWGVFRGCCIYFHPFAKSNSASWDIFLKIATRRMKVEVSLGGGEVCDNPSQATHIVVVSVPGHELKFETLLQSFPANQQSILRRRRLNVVGSQWLEDCLKKEQKLPEVAYNLKPTTFEESASDEEKGGNDDGYEEKPRKSVSKTVPRITEPKRKRGRAVGASTRKSKTIVSKPPSTKRARVGSRPAKLHEISLEDDFSEHETDEMATGISFDDKHNEQDILGKSGLETGNFGLCSKHGLSEKNKEIKEEIKTDELAKANHITQKNVFDDKSGLEKNEENVEEQKPDFNEKRKHCFQNSGFVTCSKPDKDRDYSSTTGKLDVMVDSVHGLLLDLIPGLATNVASENKGLPSTQTQDGSFVEPATGEPVKKKKVSYRELAKQLLKD</sequence>
<dbReference type="EC" id="6.5.1.1" evidence="15"/>
<keyword evidence="7 15" id="KW-0547">Nucleotide-binding</keyword>
<evidence type="ECO:0000259" key="18">
    <source>
        <dbReference type="PROSITE" id="PS50160"/>
    </source>
</evidence>
<dbReference type="Pfam" id="PF16589">
    <property type="entry name" value="BRCT_2"/>
    <property type="match status" value="1"/>
</dbReference>
<keyword evidence="13" id="KW-0539">Nucleus</keyword>
<evidence type="ECO:0000256" key="10">
    <source>
        <dbReference type="ARBA" id="ARBA00022842"/>
    </source>
</evidence>
<dbReference type="SUPFAM" id="SSF117018">
    <property type="entry name" value="ATP-dependent DNA ligase DNA-binding domain"/>
    <property type="match status" value="1"/>
</dbReference>
<reference evidence="20" key="1">
    <citation type="journal article" date="2021" name="Nat. Commun.">
        <title>Genomic analyses provide insights into spinach domestication and the genetic basis of agronomic traits.</title>
        <authorList>
            <person name="Cai X."/>
            <person name="Sun X."/>
            <person name="Xu C."/>
            <person name="Sun H."/>
            <person name="Wang X."/>
            <person name="Ge C."/>
            <person name="Zhang Z."/>
            <person name="Wang Q."/>
            <person name="Fei Z."/>
            <person name="Jiao C."/>
            <person name="Wang Q."/>
        </authorList>
    </citation>
    <scope>NUCLEOTIDE SEQUENCE [LARGE SCALE GENOMIC DNA]</scope>
    <source>
        <strain evidence="20">cv. Varoflay</strain>
    </source>
</reference>
<accession>A0A9R0I6V0</accession>
<dbReference type="Gene3D" id="3.30.470.30">
    <property type="entry name" value="DNA ligase/mRNA capping enzyme"/>
    <property type="match status" value="1"/>
</dbReference>
<keyword evidence="9 15" id="KW-0067">ATP-binding</keyword>
<evidence type="ECO:0000256" key="11">
    <source>
        <dbReference type="ARBA" id="ARBA00023172"/>
    </source>
</evidence>
<dbReference type="PANTHER" id="PTHR45997:SF1">
    <property type="entry name" value="DNA LIGASE 4"/>
    <property type="match status" value="1"/>
</dbReference>
<dbReference type="GO" id="GO:0016874">
    <property type="term" value="F:ligase activity"/>
    <property type="evidence" value="ECO:0007669"/>
    <property type="project" value="UniProtKB-KW"/>
</dbReference>
<dbReference type="InterPro" id="IPR012310">
    <property type="entry name" value="DNA_ligase_ATP-dep_cent"/>
</dbReference>
<evidence type="ECO:0000313" key="21">
    <source>
        <dbReference type="RefSeq" id="XP_021843305.2"/>
    </source>
</evidence>
<dbReference type="Gene3D" id="3.40.50.10190">
    <property type="entry name" value="BRCT domain"/>
    <property type="match status" value="2"/>
</dbReference>
<keyword evidence="5" id="KW-0479">Metal-binding</keyword>
<dbReference type="InterPro" id="IPR021536">
    <property type="entry name" value="DNA_ligase_IV_dom"/>
</dbReference>
<keyword evidence="20" id="KW-1185">Reference proteome</keyword>
<evidence type="ECO:0000256" key="12">
    <source>
        <dbReference type="ARBA" id="ARBA00023204"/>
    </source>
</evidence>
<dbReference type="InterPro" id="IPR016059">
    <property type="entry name" value="DNA_ligase_ATP-dep_CS"/>
</dbReference>
<keyword evidence="12 15" id="KW-0234">DNA repair</keyword>
<keyword evidence="11 15" id="KW-0233">DNA recombination</keyword>
<dbReference type="SUPFAM" id="SSF52113">
    <property type="entry name" value="BRCT domain"/>
    <property type="match status" value="2"/>
</dbReference>
<dbReference type="RefSeq" id="XP_021843305.2">
    <property type="nucleotide sequence ID" value="XM_021987613.2"/>
</dbReference>
<keyword evidence="4 15" id="KW-0436">Ligase</keyword>
<evidence type="ECO:0000256" key="1">
    <source>
        <dbReference type="ARBA" id="ARBA00001946"/>
    </source>
</evidence>
<dbReference type="SMART" id="SM00292">
    <property type="entry name" value="BRCT"/>
    <property type="match status" value="2"/>
</dbReference>
<dbReference type="InterPro" id="IPR012309">
    <property type="entry name" value="DNA_ligase_ATP-dep_C"/>
</dbReference>
<feature type="domain" description="ATP-dependent DNA ligase family profile" evidence="18">
    <location>
        <begin position="328"/>
        <end position="481"/>
    </location>
</feature>
<dbReference type="Gene3D" id="1.10.3260.10">
    <property type="entry name" value="DNA ligase, ATP-dependent, N-terminal domain"/>
    <property type="match status" value="1"/>
</dbReference>
<dbReference type="CDD" id="cd07968">
    <property type="entry name" value="OBF_DNA_ligase_IV"/>
    <property type="match status" value="1"/>
</dbReference>
<evidence type="ECO:0000256" key="3">
    <source>
        <dbReference type="ARBA" id="ARBA00007572"/>
    </source>
</evidence>
<evidence type="ECO:0000256" key="8">
    <source>
        <dbReference type="ARBA" id="ARBA00022763"/>
    </source>
</evidence>
<dbReference type="PROSITE" id="PS50172">
    <property type="entry name" value="BRCT"/>
    <property type="match status" value="2"/>
</dbReference>
<evidence type="ECO:0000259" key="19">
    <source>
        <dbReference type="PROSITE" id="PS50172"/>
    </source>
</evidence>
<dbReference type="InterPro" id="IPR036599">
    <property type="entry name" value="DNA_ligase_N_sf"/>
</dbReference>
<keyword evidence="6" id="KW-0677">Repeat</keyword>
<organism evidence="20 21">
    <name type="scientific">Spinacia oleracea</name>
    <name type="common">Spinach</name>
    <dbReference type="NCBI Taxonomy" id="3562"/>
    <lineage>
        <taxon>Eukaryota</taxon>
        <taxon>Viridiplantae</taxon>
        <taxon>Streptophyta</taxon>
        <taxon>Embryophyta</taxon>
        <taxon>Tracheophyta</taxon>
        <taxon>Spermatophyta</taxon>
        <taxon>Magnoliopsida</taxon>
        <taxon>eudicotyledons</taxon>
        <taxon>Gunneridae</taxon>
        <taxon>Pentapetalae</taxon>
        <taxon>Caryophyllales</taxon>
        <taxon>Chenopodiaceae</taxon>
        <taxon>Chenopodioideae</taxon>
        <taxon>Anserineae</taxon>
        <taxon>Spinacia</taxon>
    </lineage>
</organism>
<feature type="region of interest" description="Disordered" evidence="17">
    <location>
        <begin position="1146"/>
        <end position="1173"/>
    </location>
</feature>
<dbReference type="NCBIfam" id="TIGR00574">
    <property type="entry name" value="dnl1"/>
    <property type="match status" value="1"/>
</dbReference>
<evidence type="ECO:0000256" key="16">
    <source>
        <dbReference type="RuleBase" id="RU004196"/>
    </source>
</evidence>
<dbReference type="PROSITE" id="PS50160">
    <property type="entry name" value="DNA_LIGASE_A3"/>
    <property type="match status" value="1"/>
</dbReference>
<dbReference type="PANTHER" id="PTHR45997">
    <property type="entry name" value="DNA LIGASE 4"/>
    <property type="match status" value="1"/>
</dbReference>
<evidence type="ECO:0000256" key="2">
    <source>
        <dbReference type="ARBA" id="ARBA00004123"/>
    </source>
</evidence>
<evidence type="ECO:0000256" key="7">
    <source>
        <dbReference type="ARBA" id="ARBA00022741"/>
    </source>
</evidence>
<reference evidence="21" key="2">
    <citation type="submission" date="2025-08" db="UniProtKB">
        <authorList>
            <consortium name="RefSeq"/>
        </authorList>
    </citation>
    <scope>IDENTIFICATION</scope>
    <source>
        <tissue evidence="21">Leaf</tissue>
    </source>
</reference>
<evidence type="ECO:0000256" key="4">
    <source>
        <dbReference type="ARBA" id="ARBA00022598"/>
    </source>
</evidence>
<comment type="subcellular location">
    <subcellularLocation>
        <location evidence="2">Nucleus</location>
    </subcellularLocation>
</comment>
<evidence type="ECO:0000256" key="5">
    <source>
        <dbReference type="ARBA" id="ARBA00022723"/>
    </source>
</evidence>
<dbReference type="PROSITE" id="PS00697">
    <property type="entry name" value="DNA_LIGASE_A1"/>
    <property type="match status" value="1"/>
</dbReference>
<dbReference type="Gene3D" id="2.40.50.140">
    <property type="entry name" value="Nucleic acid-binding proteins"/>
    <property type="match status" value="1"/>
</dbReference>
<comment type="catalytic activity">
    <reaction evidence="14 15">
        <text>ATP + (deoxyribonucleotide)n-3'-hydroxyl + 5'-phospho-(deoxyribonucleotide)m = (deoxyribonucleotide)n+m + AMP + diphosphate.</text>
        <dbReference type="EC" id="6.5.1.1"/>
    </reaction>
</comment>
<dbReference type="GeneID" id="110783295"/>
<dbReference type="InterPro" id="IPR012308">
    <property type="entry name" value="DNA_ligase_ATP-dep_N"/>
</dbReference>
<feature type="domain" description="BRCT" evidence="19">
    <location>
        <begin position="655"/>
        <end position="744"/>
    </location>
</feature>
<dbReference type="SUPFAM" id="SSF50249">
    <property type="entry name" value="Nucleic acid-binding proteins"/>
    <property type="match status" value="1"/>
</dbReference>
<dbReference type="InterPro" id="IPR029710">
    <property type="entry name" value="LIG4"/>
</dbReference>